<comment type="caution">
    <text evidence="8">The sequence shown here is derived from an EMBL/GenBank/DDBJ whole genome shotgun (WGS) entry which is preliminary data.</text>
</comment>
<evidence type="ECO:0000256" key="6">
    <source>
        <dbReference type="ARBA" id="ARBA00060850"/>
    </source>
</evidence>
<evidence type="ECO:0000259" key="7">
    <source>
        <dbReference type="PROSITE" id="PS50811"/>
    </source>
</evidence>
<proteinExistence type="inferred from homology"/>
<reference evidence="8 9" key="1">
    <citation type="submission" date="2024-11" db="EMBL/GenBank/DDBJ databases">
        <title>A near-complete genome assembly of Cinchona calisaya.</title>
        <authorList>
            <person name="Lian D.C."/>
            <person name="Zhao X.W."/>
            <person name="Wei L."/>
        </authorList>
    </citation>
    <scope>NUCLEOTIDE SEQUENCE [LARGE SCALE GENOMIC DNA]</scope>
    <source>
        <tissue evidence="8">Nenye</tissue>
    </source>
</reference>
<evidence type="ECO:0000256" key="4">
    <source>
        <dbReference type="ARBA" id="ARBA00023163"/>
    </source>
</evidence>
<keyword evidence="2" id="KW-0805">Transcription regulation</keyword>
<dbReference type="SUPFAM" id="SSF118290">
    <property type="entry name" value="WRKY DNA-binding domain"/>
    <property type="match status" value="1"/>
</dbReference>
<organism evidence="8 9">
    <name type="scientific">Cinchona calisaya</name>
    <dbReference type="NCBI Taxonomy" id="153742"/>
    <lineage>
        <taxon>Eukaryota</taxon>
        <taxon>Viridiplantae</taxon>
        <taxon>Streptophyta</taxon>
        <taxon>Embryophyta</taxon>
        <taxon>Tracheophyta</taxon>
        <taxon>Spermatophyta</taxon>
        <taxon>Magnoliopsida</taxon>
        <taxon>eudicotyledons</taxon>
        <taxon>Gunneridae</taxon>
        <taxon>Pentapetalae</taxon>
        <taxon>asterids</taxon>
        <taxon>lamiids</taxon>
        <taxon>Gentianales</taxon>
        <taxon>Rubiaceae</taxon>
        <taxon>Cinchonoideae</taxon>
        <taxon>Cinchoneae</taxon>
        <taxon>Cinchona</taxon>
    </lineage>
</organism>
<dbReference type="PROSITE" id="PS50811">
    <property type="entry name" value="WRKY"/>
    <property type="match status" value="1"/>
</dbReference>
<dbReference type="GO" id="GO:0010150">
    <property type="term" value="P:leaf senescence"/>
    <property type="evidence" value="ECO:0007669"/>
    <property type="project" value="UniProtKB-ARBA"/>
</dbReference>
<dbReference type="InterPro" id="IPR003657">
    <property type="entry name" value="WRKY_dom"/>
</dbReference>
<evidence type="ECO:0000256" key="2">
    <source>
        <dbReference type="ARBA" id="ARBA00023015"/>
    </source>
</evidence>
<dbReference type="PANTHER" id="PTHR32096">
    <property type="entry name" value="WRKY TRANSCRIPTION FACTOR 30-RELATED-RELATED"/>
    <property type="match status" value="1"/>
</dbReference>
<evidence type="ECO:0000256" key="5">
    <source>
        <dbReference type="ARBA" id="ARBA00023242"/>
    </source>
</evidence>
<dbReference type="AlphaFoldDB" id="A0ABD2ZCV2"/>
<dbReference type="InterPro" id="IPR036576">
    <property type="entry name" value="WRKY_dom_sf"/>
</dbReference>
<dbReference type="Pfam" id="PF03106">
    <property type="entry name" value="WRKY"/>
    <property type="match status" value="1"/>
</dbReference>
<dbReference type="InterPro" id="IPR044810">
    <property type="entry name" value="WRKY_plant"/>
</dbReference>
<dbReference type="GO" id="GO:0003677">
    <property type="term" value="F:DNA binding"/>
    <property type="evidence" value="ECO:0007669"/>
    <property type="project" value="UniProtKB-KW"/>
</dbReference>
<dbReference type="GO" id="GO:0010193">
    <property type="term" value="P:response to ozone"/>
    <property type="evidence" value="ECO:0007669"/>
    <property type="project" value="UniProtKB-ARBA"/>
</dbReference>
<dbReference type="Proteomes" id="UP001630127">
    <property type="component" value="Unassembled WGS sequence"/>
</dbReference>
<dbReference type="GO" id="GO:0009751">
    <property type="term" value="P:response to salicylic acid"/>
    <property type="evidence" value="ECO:0007669"/>
    <property type="project" value="UniProtKB-ARBA"/>
</dbReference>
<protein>
    <recommendedName>
        <fullName evidence="7">WRKY domain-containing protein</fullName>
    </recommendedName>
</protein>
<comment type="similarity">
    <text evidence="6">Belongs to the WRKY group III family.</text>
</comment>
<gene>
    <name evidence="8" type="ORF">ACH5RR_024175</name>
</gene>
<evidence type="ECO:0000313" key="9">
    <source>
        <dbReference type="Proteomes" id="UP001630127"/>
    </source>
</evidence>
<dbReference type="GO" id="GO:0042542">
    <property type="term" value="P:response to hydrogen peroxide"/>
    <property type="evidence" value="ECO:0007669"/>
    <property type="project" value="UniProtKB-ARBA"/>
</dbReference>
<evidence type="ECO:0000313" key="8">
    <source>
        <dbReference type="EMBL" id="KAL3517273.1"/>
    </source>
</evidence>
<evidence type="ECO:0000256" key="1">
    <source>
        <dbReference type="ARBA" id="ARBA00004123"/>
    </source>
</evidence>
<keyword evidence="3" id="KW-0238">DNA-binding</keyword>
<dbReference type="SMART" id="SM00774">
    <property type="entry name" value="WRKY"/>
    <property type="match status" value="1"/>
</dbReference>
<name>A0ABD2ZCV2_9GENT</name>
<evidence type="ECO:0000256" key="3">
    <source>
        <dbReference type="ARBA" id="ARBA00023125"/>
    </source>
</evidence>
<dbReference type="GO" id="GO:0005634">
    <property type="term" value="C:nucleus"/>
    <property type="evidence" value="ECO:0007669"/>
    <property type="project" value="UniProtKB-SubCell"/>
</dbReference>
<keyword evidence="5" id="KW-0539">Nucleus</keyword>
<dbReference type="Gene3D" id="2.20.25.80">
    <property type="entry name" value="WRKY domain"/>
    <property type="match status" value="1"/>
</dbReference>
<sequence>MEKVVNPTEQKNLIIELNEGREMANELKNQLDVVKTSPENCEVLVEKILSSYDKALAMLLTCRALKEETLPVHSLLVPTSPIISEGSNGFSKDQHCHNKGESKKRKILPKWSEQIRVCSGTGLEGAVDDGHSWRKYGQKDILGANFPRAYYRCTHRHSRGCLATKQVQRSDEDPSIFEVTYKGRHSCIQVTNSGSAIVSDGKEMPKAKKARSLEKEDQQGLKVQNEVLQTKQEIFRSFSFNFTGVESDNLDCQFFSDVMKESDYSPAFLSPTTSESNYFSSSCQMDNNFGTIDNILQISESVDLADMISTPTSVITNSPFGDLDFLNDHLDFEPSFQLDDPFAYFS</sequence>
<dbReference type="PANTHER" id="PTHR32096:SF133">
    <property type="entry name" value="WRKY TRANSCRIPTION FACTOR 41-RELATED"/>
    <property type="match status" value="1"/>
</dbReference>
<comment type="subcellular location">
    <subcellularLocation>
        <location evidence="1">Nucleus</location>
    </subcellularLocation>
</comment>
<keyword evidence="4" id="KW-0804">Transcription</keyword>
<accession>A0ABD2ZCV2</accession>
<keyword evidence="9" id="KW-1185">Reference proteome</keyword>
<dbReference type="EMBL" id="JBJUIK010000010">
    <property type="protein sequence ID" value="KAL3517273.1"/>
    <property type="molecule type" value="Genomic_DNA"/>
</dbReference>
<feature type="domain" description="WRKY" evidence="7">
    <location>
        <begin position="122"/>
        <end position="186"/>
    </location>
</feature>
<dbReference type="FunFam" id="2.20.25.80:FF:000009">
    <property type="entry name" value="WRKY transcription factor 53"/>
    <property type="match status" value="1"/>
</dbReference>